<dbReference type="SUPFAM" id="SSF50475">
    <property type="entry name" value="FMN-binding split barrel"/>
    <property type="match status" value="1"/>
</dbReference>
<dbReference type="RefSeq" id="WP_289363102.1">
    <property type="nucleotide sequence ID" value="NZ_JAUCBP010000001.1"/>
</dbReference>
<dbReference type="Proteomes" id="UP001234343">
    <property type="component" value="Unassembled WGS sequence"/>
</dbReference>
<organism evidence="1 2">
    <name type="scientific">Alteromonas arenosi</name>
    <dbReference type="NCBI Taxonomy" id="3055817"/>
    <lineage>
        <taxon>Bacteria</taxon>
        <taxon>Pseudomonadati</taxon>
        <taxon>Pseudomonadota</taxon>
        <taxon>Gammaproteobacteria</taxon>
        <taxon>Alteromonadales</taxon>
        <taxon>Alteromonadaceae</taxon>
        <taxon>Alteromonas/Salinimonas group</taxon>
        <taxon>Alteromonas</taxon>
    </lineage>
</organism>
<dbReference type="InterPro" id="IPR012349">
    <property type="entry name" value="Split_barrel_FMN-bd"/>
</dbReference>
<protein>
    <submittedName>
        <fullName evidence="1">Pyridoxamine 5'-phosphate oxidase family protein</fullName>
    </submittedName>
</protein>
<proteinExistence type="predicted"/>
<name>A0ABT7ST78_9ALTE</name>
<dbReference type="PANTHER" id="PTHR42815:SF2">
    <property type="entry name" value="FAD-BINDING, PUTATIVE (AFU_ORTHOLOGUE AFUA_6G07600)-RELATED"/>
    <property type="match status" value="1"/>
</dbReference>
<keyword evidence="2" id="KW-1185">Reference proteome</keyword>
<dbReference type="Gene3D" id="2.30.110.10">
    <property type="entry name" value="Electron Transport, Fmn-binding Protein, Chain A"/>
    <property type="match status" value="1"/>
</dbReference>
<comment type="caution">
    <text evidence="1">The sequence shown here is derived from an EMBL/GenBank/DDBJ whole genome shotgun (WGS) entry which is preliminary data.</text>
</comment>
<dbReference type="EMBL" id="JAUCBP010000001">
    <property type="protein sequence ID" value="MDM7859189.1"/>
    <property type="molecule type" value="Genomic_DNA"/>
</dbReference>
<evidence type="ECO:0000313" key="2">
    <source>
        <dbReference type="Proteomes" id="UP001234343"/>
    </source>
</evidence>
<accession>A0ABT7ST78</accession>
<gene>
    <name evidence="1" type="ORF">QTP81_01045</name>
</gene>
<evidence type="ECO:0000313" key="1">
    <source>
        <dbReference type="EMBL" id="MDM7859189.1"/>
    </source>
</evidence>
<reference evidence="1 2" key="1">
    <citation type="submission" date="2023-06" db="EMBL/GenBank/DDBJ databases">
        <title>Alteromonas sp. ASW11-36 isolated from intertidal sand.</title>
        <authorList>
            <person name="Li Y."/>
        </authorList>
    </citation>
    <scope>NUCLEOTIDE SEQUENCE [LARGE SCALE GENOMIC DNA]</scope>
    <source>
        <strain evidence="1 2">ASW11-36</strain>
    </source>
</reference>
<dbReference type="PANTHER" id="PTHR42815">
    <property type="entry name" value="FAD-BINDING, PUTATIVE (AFU_ORTHOLOGUE AFUA_6G07600)-RELATED"/>
    <property type="match status" value="1"/>
</dbReference>
<sequence>MYDTPFHEAERRIQRKLGIEERVYKQVRKFIRPHMPEQHQTFYASLPFVLLSVLDNQGHPWLTPAFGKPGFVTVPDEASLQINGKPLLADAIDLELSAGHKVGMLGIELPSRRRNRVNGTIHEQGDKQIHITVDQSFGNCPKYIQQRTVKLSTSPKQARVEQRPSLSENIEGFIANADTFFIASRVKELSSDPRAGLDASHRGGNPGFVKVETDKNVTRLRFPDFSGNKFFNTIGNIISDPRVGLFFPDFDNGHGYFIQGRANVVWDEEVLAEYPGAERFVEVEVERVVAMYDAMPIETKLEQTSPFLVGTGDWQDLAAKLLPENTFHALFLAGYDYAKSTID</sequence>